<evidence type="ECO:0000313" key="2">
    <source>
        <dbReference type="Proteomes" id="UP000499080"/>
    </source>
</evidence>
<protein>
    <submittedName>
        <fullName evidence="1">Uncharacterized protein</fullName>
    </submittedName>
</protein>
<reference evidence="1 2" key="1">
    <citation type="journal article" date="2019" name="Sci. Rep.">
        <title>Orb-weaving spider Araneus ventricosus genome elucidates the spidroin gene catalogue.</title>
        <authorList>
            <person name="Kono N."/>
            <person name="Nakamura H."/>
            <person name="Ohtoshi R."/>
            <person name="Moran D.A.P."/>
            <person name="Shinohara A."/>
            <person name="Yoshida Y."/>
            <person name="Fujiwara M."/>
            <person name="Mori M."/>
            <person name="Tomita M."/>
            <person name="Arakawa K."/>
        </authorList>
    </citation>
    <scope>NUCLEOTIDE SEQUENCE [LARGE SCALE GENOMIC DNA]</scope>
</reference>
<sequence>MFDSKNTDISLYLTLFVTQARAASIEEEEWMSQLISLLPLELAQIIIKEPEEQMREYANVKKILLDRFKMNPETFRVKYTQHQKRPCALWKELVFNPLAATTALPARHANCQTHGRAAEMSHACFLLLFKRVGIRCGAILSC</sequence>
<dbReference type="Proteomes" id="UP000499080">
    <property type="component" value="Unassembled WGS sequence"/>
</dbReference>
<comment type="caution">
    <text evidence="1">The sequence shown here is derived from an EMBL/GenBank/DDBJ whole genome shotgun (WGS) entry which is preliminary data.</text>
</comment>
<dbReference type="AlphaFoldDB" id="A0A4Y2Q1H1"/>
<proteinExistence type="predicted"/>
<organism evidence="1 2">
    <name type="scientific">Araneus ventricosus</name>
    <name type="common">Orbweaver spider</name>
    <name type="synonym">Epeira ventricosa</name>
    <dbReference type="NCBI Taxonomy" id="182803"/>
    <lineage>
        <taxon>Eukaryota</taxon>
        <taxon>Metazoa</taxon>
        <taxon>Ecdysozoa</taxon>
        <taxon>Arthropoda</taxon>
        <taxon>Chelicerata</taxon>
        <taxon>Arachnida</taxon>
        <taxon>Araneae</taxon>
        <taxon>Araneomorphae</taxon>
        <taxon>Entelegynae</taxon>
        <taxon>Araneoidea</taxon>
        <taxon>Araneidae</taxon>
        <taxon>Araneus</taxon>
    </lineage>
</organism>
<evidence type="ECO:0000313" key="1">
    <source>
        <dbReference type="EMBL" id="GBN57349.1"/>
    </source>
</evidence>
<name>A0A4Y2Q1H1_ARAVE</name>
<gene>
    <name evidence="1" type="ORF">AVEN_247315_1</name>
</gene>
<keyword evidence="2" id="KW-1185">Reference proteome</keyword>
<dbReference type="EMBL" id="BGPR01012720">
    <property type="protein sequence ID" value="GBN57349.1"/>
    <property type="molecule type" value="Genomic_DNA"/>
</dbReference>
<dbReference type="OrthoDB" id="6362792at2759"/>
<accession>A0A4Y2Q1H1</accession>